<gene>
    <name evidence="1" type="ORF">ACFO6V_17165</name>
</gene>
<reference evidence="2" key="1">
    <citation type="journal article" date="2019" name="Int. J. Syst. Evol. Microbiol.">
        <title>The Global Catalogue of Microorganisms (GCM) 10K type strain sequencing project: providing services to taxonomists for standard genome sequencing and annotation.</title>
        <authorList>
            <consortium name="The Broad Institute Genomics Platform"/>
            <consortium name="The Broad Institute Genome Sequencing Center for Infectious Disease"/>
            <person name="Wu L."/>
            <person name="Ma J."/>
        </authorList>
    </citation>
    <scope>NUCLEOTIDE SEQUENCE [LARGE SCALE GENOMIC DNA]</scope>
    <source>
        <strain evidence="2">CCUG 42722</strain>
    </source>
</reference>
<dbReference type="PANTHER" id="PTHR37953">
    <property type="entry name" value="UPF0127 PROTEIN MJ1496"/>
    <property type="match status" value="1"/>
</dbReference>
<dbReference type="InterPro" id="IPR003795">
    <property type="entry name" value="DUF192"/>
</dbReference>
<proteinExistence type="predicted"/>
<dbReference type="Pfam" id="PF02643">
    <property type="entry name" value="DUF192"/>
    <property type="match status" value="1"/>
</dbReference>
<evidence type="ECO:0000313" key="1">
    <source>
        <dbReference type="EMBL" id="MFC4629983.1"/>
    </source>
</evidence>
<dbReference type="InterPro" id="IPR038695">
    <property type="entry name" value="Saro_0823-like_sf"/>
</dbReference>
<keyword evidence="2" id="KW-1185">Reference proteome</keyword>
<sequence length="141" mass="15286">MREPLLSAAQVARSAVRSTTLDDGSALVKQVRLVVDGDTVVDVEVADTVLTRARGLLFRGALPDALLLRPCTSVHGAWMRVPLDVALLSADLRVLHTQVLRPWGMTRPRRGVTQVLEAPAGSFARWGLRPDSRLTLDLTAA</sequence>
<dbReference type="Gene3D" id="2.60.120.1140">
    <property type="entry name" value="Protein of unknown function DUF192"/>
    <property type="match status" value="1"/>
</dbReference>
<comment type="caution">
    <text evidence="1">The sequence shown here is derived from an EMBL/GenBank/DDBJ whole genome shotgun (WGS) entry which is preliminary data.</text>
</comment>
<dbReference type="EMBL" id="JBHSFI010000005">
    <property type="protein sequence ID" value="MFC4629983.1"/>
    <property type="molecule type" value="Genomic_DNA"/>
</dbReference>
<accession>A0ABV9HJC5</accession>
<evidence type="ECO:0000313" key="2">
    <source>
        <dbReference type="Proteomes" id="UP001596011"/>
    </source>
</evidence>
<dbReference type="RefSeq" id="WP_377137263.1">
    <property type="nucleotide sequence ID" value="NZ_JBHSFI010000005.1"/>
</dbReference>
<dbReference type="PANTHER" id="PTHR37953:SF1">
    <property type="entry name" value="UPF0127 PROTEIN MJ1496"/>
    <property type="match status" value="1"/>
</dbReference>
<organism evidence="1 2">
    <name type="scientific">Promicromonospora alba</name>
    <dbReference type="NCBI Taxonomy" id="1616110"/>
    <lineage>
        <taxon>Bacteria</taxon>
        <taxon>Bacillati</taxon>
        <taxon>Actinomycetota</taxon>
        <taxon>Actinomycetes</taxon>
        <taxon>Micrococcales</taxon>
        <taxon>Promicromonosporaceae</taxon>
        <taxon>Promicromonospora</taxon>
    </lineage>
</organism>
<name>A0ABV9HJC5_9MICO</name>
<protein>
    <submittedName>
        <fullName evidence="1">DUF192 domain-containing protein</fullName>
    </submittedName>
</protein>
<dbReference type="Proteomes" id="UP001596011">
    <property type="component" value="Unassembled WGS sequence"/>
</dbReference>